<dbReference type="AlphaFoldDB" id="T1AKM4"/>
<dbReference type="GO" id="GO:0006313">
    <property type="term" value="P:DNA transposition"/>
    <property type="evidence" value="ECO:0007669"/>
    <property type="project" value="InterPro"/>
</dbReference>
<dbReference type="EMBL" id="AUZX01006994">
    <property type="protein sequence ID" value="EQD61131.1"/>
    <property type="molecule type" value="Genomic_DNA"/>
</dbReference>
<sequence>AICVVNQAGQAVLRTEVRHDAHGLESLQKQLKRIAPASAIPIAIERPSGLIVDALVAFGHTVVPIHPNAVKACRPRYSAAGRKNDLGDAYLLADVLRTDGHRFRPLVPTSDAVKALRALVRTRDDLMKQRLVWAINCKLCWRAFGL</sequence>
<protein>
    <submittedName>
        <fullName evidence="2">Transposase IS111A/IS1328/IS1533</fullName>
    </submittedName>
</protein>
<feature type="non-terminal residue" evidence="2">
    <location>
        <position position="146"/>
    </location>
</feature>
<reference evidence="2" key="2">
    <citation type="journal article" date="2014" name="ISME J.">
        <title>Microbial stratification in low pH oxic and suboxic macroscopic growths along an acid mine drainage.</title>
        <authorList>
            <person name="Mendez-Garcia C."/>
            <person name="Mesa V."/>
            <person name="Sprenger R.R."/>
            <person name="Richter M."/>
            <person name="Diez M.S."/>
            <person name="Solano J."/>
            <person name="Bargiela R."/>
            <person name="Golyshina O.V."/>
            <person name="Manteca A."/>
            <person name="Ramos J.L."/>
            <person name="Gallego J.R."/>
            <person name="Llorente I."/>
            <person name="Martins Dos Santos V.A."/>
            <person name="Jensen O.N."/>
            <person name="Pelaez A.I."/>
            <person name="Sanchez J."/>
            <person name="Ferrer M."/>
        </authorList>
    </citation>
    <scope>NUCLEOTIDE SEQUENCE</scope>
</reference>
<organism evidence="2">
    <name type="scientific">mine drainage metagenome</name>
    <dbReference type="NCBI Taxonomy" id="410659"/>
    <lineage>
        <taxon>unclassified sequences</taxon>
        <taxon>metagenomes</taxon>
        <taxon>ecological metagenomes</taxon>
    </lineage>
</organism>
<reference evidence="2" key="1">
    <citation type="submission" date="2013-08" db="EMBL/GenBank/DDBJ databases">
        <authorList>
            <person name="Mendez C."/>
            <person name="Richter M."/>
            <person name="Ferrer M."/>
            <person name="Sanchez J."/>
        </authorList>
    </citation>
    <scope>NUCLEOTIDE SEQUENCE</scope>
</reference>
<evidence type="ECO:0000259" key="1">
    <source>
        <dbReference type="Pfam" id="PF01548"/>
    </source>
</evidence>
<dbReference type="InterPro" id="IPR002525">
    <property type="entry name" value="Transp_IS110-like_N"/>
</dbReference>
<dbReference type="PANTHER" id="PTHR33055:SF3">
    <property type="entry name" value="PUTATIVE TRANSPOSASE FOR IS117-RELATED"/>
    <property type="match status" value="1"/>
</dbReference>
<dbReference type="InterPro" id="IPR047650">
    <property type="entry name" value="Transpos_IS110"/>
</dbReference>
<feature type="non-terminal residue" evidence="2">
    <location>
        <position position="1"/>
    </location>
</feature>
<gene>
    <name evidence="2" type="ORF">B1A_09820</name>
</gene>
<proteinExistence type="predicted"/>
<feature type="domain" description="Transposase IS110-like N-terminal" evidence="1">
    <location>
        <begin position="2"/>
        <end position="131"/>
    </location>
</feature>
<dbReference type="Pfam" id="PF01548">
    <property type="entry name" value="DEDD_Tnp_IS110"/>
    <property type="match status" value="1"/>
</dbReference>
<dbReference type="GO" id="GO:0003677">
    <property type="term" value="F:DNA binding"/>
    <property type="evidence" value="ECO:0007669"/>
    <property type="project" value="InterPro"/>
</dbReference>
<accession>T1AKM4</accession>
<evidence type="ECO:0000313" key="2">
    <source>
        <dbReference type="EMBL" id="EQD61131.1"/>
    </source>
</evidence>
<comment type="caution">
    <text evidence="2">The sequence shown here is derived from an EMBL/GenBank/DDBJ whole genome shotgun (WGS) entry which is preliminary data.</text>
</comment>
<name>T1AKM4_9ZZZZ</name>
<dbReference type="GO" id="GO:0004803">
    <property type="term" value="F:transposase activity"/>
    <property type="evidence" value="ECO:0007669"/>
    <property type="project" value="InterPro"/>
</dbReference>
<dbReference type="PANTHER" id="PTHR33055">
    <property type="entry name" value="TRANSPOSASE FOR INSERTION SEQUENCE ELEMENT IS1111A"/>
    <property type="match status" value="1"/>
</dbReference>